<dbReference type="EMBL" id="CACVAQ010000223">
    <property type="protein sequence ID" value="CAA6814923.1"/>
    <property type="molecule type" value="Genomic_DNA"/>
</dbReference>
<reference evidence="1" key="1">
    <citation type="submission" date="2020-01" db="EMBL/GenBank/DDBJ databases">
        <authorList>
            <person name="Meier V. D."/>
            <person name="Meier V D."/>
        </authorList>
    </citation>
    <scope>NUCLEOTIDE SEQUENCE</scope>
    <source>
        <strain evidence="1">HLG_WM_MAG_10</strain>
    </source>
</reference>
<accession>A0A6S6T6M5</accession>
<sequence length="49" mass="5924">MFSFFYWQKIDVMTIKLVIVRRVCNQIKVFLHKKKSLATGIDLKYNLVF</sequence>
<gene>
    <name evidence="1" type="ORF">HELGO_WM16594</name>
</gene>
<protein>
    <submittedName>
        <fullName evidence="1">Uncharacterized protein</fullName>
    </submittedName>
</protein>
<dbReference type="AlphaFoldDB" id="A0A6S6T6M5"/>
<evidence type="ECO:0000313" key="1">
    <source>
        <dbReference type="EMBL" id="CAA6814923.1"/>
    </source>
</evidence>
<organism evidence="1">
    <name type="scientific">uncultured Aureispira sp</name>
    <dbReference type="NCBI Taxonomy" id="1331704"/>
    <lineage>
        <taxon>Bacteria</taxon>
        <taxon>Pseudomonadati</taxon>
        <taxon>Bacteroidota</taxon>
        <taxon>Saprospiria</taxon>
        <taxon>Saprospirales</taxon>
        <taxon>Saprospiraceae</taxon>
        <taxon>Aureispira</taxon>
        <taxon>environmental samples</taxon>
    </lineage>
</organism>
<name>A0A6S6T6M5_9BACT</name>
<proteinExistence type="predicted"/>